<reference evidence="1 2" key="1">
    <citation type="submission" date="2021-06" db="EMBL/GenBank/DDBJ databases">
        <authorList>
            <person name="Kallberg Y."/>
            <person name="Tangrot J."/>
            <person name="Rosling A."/>
        </authorList>
    </citation>
    <scope>NUCLEOTIDE SEQUENCE [LARGE SCALE GENOMIC DNA]</scope>
    <source>
        <strain evidence="1 2">120-4 pot B 10/14</strain>
    </source>
</reference>
<accession>A0ABN7X3T7</accession>
<keyword evidence="2" id="KW-1185">Reference proteome</keyword>
<protein>
    <submittedName>
        <fullName evidence="1">12695_t:CDS:1</fullName>
    </submittedName>
</protein>
<comment type="caution">
    <text evidence="1">The sequence shown here is derived from an EMBL/GenBank/DDBJ whole genome shotgun (WGS) entry which is preliminary data.</text>
</comment>
<sequence>FFKKLTTAKSDMEIANQTIKINSTFAFAYSLSNLISTHKDYLSND</sequence>
<dbReference type="EMBL" id="CAJVQB010085048">
    <property type="protein sequence ID" value="CAG8846815.1"/>
    <property type="molecule type" value="Genomic_DNA"/>
</dbReference>
<feature type="non-terminal residue" evidence="1">
    <location>
        <position position="1"/>
    </location>
</feature>
<proteinExistence type="predicted"/>
<dbReference type="Proteomes" id="UP000789901">
    <property type="component" value="Unassembled WGS sequence"/>
</dbReference>
<evidence type="ECO:0000313" key="2">
    <source>
        <dbReference type="Proteomes" id="UP000789901"/>
    </source>
</evidence>
<evidence type="ECO:0000313" key="1">
    <source>
        <dbReference type="EMBL" id="CAG8846815.1"/>
    </source>
</evidence>
<feature type="non-terminal residue" evidence="1">
    <location>
        <position position="45"/>
    </location>
</feature>
<gene>
    <name evidence="1" type="ORF">GMARGA_LOCUS38352</name>
</gene>
<organism evidence="1 2">
    <name type="scientific">Gigaspora margarita</name>
    <dbReference type="NCBI Taxonomy" id="4874"/>
    <lineage>
        <taxon>Eukaryota</taxon>
        <taxon>Fungi</taxon>
        <taxon>Fungi incertae sedis</taxon>
        <taxon>Mucoromycota</taxon>
        <taxon>Glomeromycotina</taxon>
        <taxon>Glomeromycetes</taxon>
        <taxon>Diversisporales</taxon>
        <taxon>Gigasporaceae</taxon>
        <taxon>Gigaspora</taxon>
    </lineage>
</organism>
<name>A0ABN7X3T7_GIGMA</name>